<comment type="caution">
    <text evidence="8">The sequence shown here is derived from an EMBL/GenBank/DDBJ whole genome shotgun (WGS) entry which is preliminary data.</text>
</comment>
<dbReference type="EMBL" id="LDJX01000006">
    <property type="protein sequence ID" value="KPM31071.1"/>
    <property type="molecule type" value="Genomic_DNA"/>
</dbReference>
<dbReference type="InterPro" id="IPR003961">
    <property type="entry name" value="FN3_dom"/>
</dbReference>
<dbReference type="NCBIfam" id="TIGR04183">
    <property type="entry name" value="Por_Secre_tail"/>
    <property type="match status" value="1"/>
</dbReference>
<dbReference type="STRING" id="1300341.I595_3050"/>
<dbReference type="InterPro" id="IPR026444">
    <property type="entry name" value="Secre_tail"/>
</dbReference>
<keyword evidence="2 6" id="KW-0645">Protease</keyword>
<evidence type="ECO:0000256" key="4">
    <source>
        <dbReference type="ARBA" id="ARBA00022801"/>
    </source>
</evidence>
<dbReference type="Proteomes" id="UP000050280">
    <property type="component" value="Unassembled WGS sequence"/>
</dbReference>
<dbReference type="PROSITE" id="PS51892">
    <property type="entry name" value="SUBTILASE"/>
    <property type="match status" value="1"/>
</dbReference>
<proteinExistence type="inferred from homology"/>
<feature type="active site" description="Charge relay system" evidence="6">
    <location>
        <position position="351"/>
    </location>
</feature>
<dbReference type="Gene3D" id="2.60.40.10">
    <property type="entry name" value="Immunoglobulins"/>
    <property type="match status" value="1"/>
</dbReference>
<feature type="active site" description="Charge relay system" evidence="6">
    <location>
        <position position="136"/>
    </location>
</feature>
<dbReference type="InterPro" id="IPR036852">
    <property type="entry name" value="Peptidase_S8/S53_dom_sf"/>
</dbReference>
<evidence type="ECO:0000256" key="6">
    <source>
        <dbReference type="PROSITE-ProRule" id="PRU01240"/>
    </source>
</evidence>
<dbReference type="SUPFAM" id="SSF49265">
    <property type="entry name" value="Fibronectin type III"/>
    <property type="match status" value="1"/>
</dbReference>
<keyword evidence="4 6" id="KW-0378">Hydrolase</keyword>
<dbReference type="SUPFAM" id="SSF52743">
    <property type="entry name" value="Subtilisin-like"/>
    <property type="match status" value="1"/>
</dbReference>
<organism evidence="8 9">
    <name type="scientific">Croceitalea dokdonensis DOKDO 023</name>
    <dbReference type="NCBI Taxonomy" id="1300341"/>
    <lineage>
        <taxon>Bacteria</taxon>
        <taxon>Pseudomonadati</taxon>
        <taxon>Bacteroidota</taxon>
        <taxon>Flavobacteriia</taxon>
        <taxon>Flavobacteriales</taxon>
        <taxon>Flavobacteriaceae</taxon>
        <taxon>Croceitalea</taxon>
    </lineage>
</organism>
<dbReference type="CDD" id="cd00063">
    <property type="entry name" value="FN3"/>
    <property type="match status" value="1"/>
</dbReference>
<dbReference type="InterPro" id="IPR051048">
    <property type="entry name" value="Peptidase_S8/S53_subtilisin"/>
</dbReference>
<dbReference type="Gene3D" id="3.40.50.200">
    <property type="entry name" value="Peptidase S8/S53 domain"/>
    <property type="match status" value="1"/>
</dbReference>
<dbReference type="InterPro" id="IPR000209">
    <property type="entry name" value="Peptidase_S8/S53_dom"/>
</dbReference>
<dbReference type="GO" id="GO:0006508">
    <property type="term" value="P:proteolysis"/>
    <property type="evidence" value="ECO:0007669"/>
    <property type="project" value="UniProtKB-KW"/>
</dbReference>
<dbReference type="OrthoDB" id="9792152at2"/>
<evidence type="ECO:0000313" key="9">
    <source>
        <dbReference type="Proteomes" id="UP000050280"/>
    </source>
</evidence>
<dbReference type="InterPro" id="IPR013783">
    <property type="entry name" value="Ig-like_fold"/>
</dbReference>
<dbReference type="PROSITE" id="PS00138">
    <property type="entry name" value="SUBTILASE_SER"/>
    <property type="match status" value="1"/>
</dbReference>
<dbReference type="RefSeq" id="WP_083467608.1">
    <property type="nucleotide sequence ID" value="NZ_LDJX01000006.1"/>
</dbReference>
<dbReference type="InterPro" id="IPR036116">
    <property type="entry name" value="FN3_sf"/>
</dbReference>
<reference evidence="8 9" key="1">
    <citation type="submission" date="2015-09" db="EMBL/GenBank/DDBJ databases">
        <title>Genome sequence of the marine flavobacterium Croceitalea dokdonensis DOKDO 023 that contains proton- and sodium-pumping rhodopsins.</title>
        <authorList>
            <person name="Kwon S.-K."/>
            <person name="Lee H.K."/>
            <person name="Kwak M.-J."/>
            <person name="Kim J.F."/>
        </authorList>
    </citation>
    <scope>NUCLEOTIDE SEQUENCE [LARGE SCALE GENOMIC DNA]</scope>
    <source>
        <strain evidence="8 9">DOKDO 023</strain>
    </source>
</reference>
<dbReference type="PATRIC" id="fig|1300341.3.peg.3202"/>
<dbReference type="SUPFAM" id="SSF49785">
    <property type="entry name" value="Galactose-binding domain-like"/>
    <property type="match status" value="1"/>
</dbReference>
<evidence type="ECO:0000259" key="7">
    <source>
        <dbReference type="PROSITE" id="PS50853"/>
    </source>
</evidence>
<keyword evidence="5 6" id="KW-0720">Serine protease</keyword>
<protein>
    <submittedName>
        <fullName evidence="8">Peptidase S8 and S53 subtilisin kexin sedolisin</fullName>
    </submittedName>
</protein>
<keyword evidence="3" id="KW-0732">Signal</keyword>
<dbReference type="PANTHER" id="PTHR43399">
    <property type="entry name" value="SUBTILISIN-RELATED"/>
    <property type="match status" value="1"/>
</dbReference>
<dbReference type="PROSITE" id="PS50853">
    <property type="entry name" value="FN3"/>
    <property type="match status" value="1"/>
</dbReference>
<dbReference type="PRINTS" id="PR00723">
    <property type="entry name" value="SUBTILISIN"/>
</dbReference>
<dbReference type="AlphaFoldDB" id="A0A0P7AZP1"/>
<accession>A0A0P7AZP1</accession>
<dbReference type="Pfam" id="PF00082">
    <property type="entry name" value="Peptidase_S8"/>
    <property type="match status" value="1"/>
</dbReference>
<dbReference type="InterPro" id="IPR008979">
    <property type="entry name" value="Galactose-bd-like_sf"/>
</dbReference>
<dbReference type="Pfam" id="PF18962">
    <property type="entry name" value="Por_Secre_tail"/>
    <property type="match status" value="1"/>
</dbReference>
<dbReference type="PANTHER" id="PTHR43399:SF4">
    <property type="entry name" value="CELL WALL-ASSOCIATED PROTEASE"/>
    <property type="match status" value="1"/>
</dbReference>
<evidence type="ECO:0000313" key="8">
    <source>
        <dbReference type="EMBL" id="KPM31071.1"/>
    </source>
</evidence>
<gene>
    <name evidence="8" type="ORF">I595_3050</name>
</gene>
<comment type="similarity">
    <text evidence="1 6">Belongs to the peptidase S8 family.</text>
</comment>
<dbReference type="InterPro" id="IPR015500">
    <property type="entry name" value="Peptidase_S8_subtilisin-rel"/>
</dbReference>
<evidence type="ECO:0000256" key="5">
    <source>
        <dbReference type="ARBA" id="ARBA00022825"/>
    </source>
</evidence>
<feature type="active site" description="Charge relay system" evidence="6">
    <location>
        <position position="163"/>
    </location>
</feature>
<dbReference type="InterPro" id="IPR023828">
    <property type="entry name" value="Peptidase_S8_Ser-AS"/>
</dbReference>
<sequence>MNCISNTQKYSIFLLILICFGSVLSLKAQTFREKQEIKKNTNQMQLQALIQDFEKEQGQLRSKLIASGMENDWKANQKVLDGTVVAPNGLEPDGTLLYYSTQLSHSGEVTRANQLYSGGSLEAAVTGKGMQIGIWDAGVALETHQEYKGRLQNADQSTLVDPHGTMVTGAILSVGIQPKAQGIAFDANALGHDWTRDKIEVAEAAANGLLVSNHSYGIATDRVPDWYFGSYIKVAQDWDNIMYHAPYYLMVTAAGNAQRSKDNEVPNYGKSVDGFDLLVGFTTAKNGLVVAAADTDIDTSGDLKRAIVSNYSSLGPVDDGRIKPDIAGDGGMVMSTAATGDQNYHSAMGTSMAAPGVSATLLLLQQYHKELHNGYMRAATLKGLALHTADDVASPGPDYNMGWGVINAKQAGEVLKNKDFSSLIREQSIDDGKTLSFKVKANGKEPLSISLSWTDVPGEVVARGAVNNPAPVLVNDLDVRVVKEGETYYPWKLNPMDATKAAVKGDNKVDPYERIDIPEANGEYTVIVSNKGRLAKGTQDFSLIVSGVAVTACTLDAPHNFKLGEANMESLQLQWDGLPETLYEVQVQSIAFDEWQTFYTWDTSYELDALELGERYAAKVRAVCTPNVVSTFTETIHFEFKGDVTEAETYQTYTAEESLRLQVFPNPAMNELYIDSTIAPNSPYQITNTSGGTVAQGMLNGGIEVSNLATGLYTLAIGDGQKLRRAKFIKR</sequence>
<dbReference type="Gene3D" id="2.60.120.380">
    <property type="match status" value="1"/>
</dbReference>
<name>A0A0P7AZP1_9FLAO</name>
<evidence type="ECO:0000256" key="1">
    <source>
        <dbReference type="ARBA" id="ARBA00011073"/>
    </source>
</evidence>
<evidence type="ECO:0000256" key="3">
    <source>
        <dbReference type="ARBA" id="ARBA00022729"/>
    </source>
</evidence>
<evidence type="ECO:0000256" key="2">
    <source>
        <dbReference type="ARBA" id="ARBA00022670"/>
    </source>
</evidence>
<dbReference type="GO" id="GO:0004252">
    <property type="term" value="F:serine-type endopeptidase activity"/>
    <property type="evidence" value="ECO:0007669"/>
    <property type="project" value="UniProtKB-UniRule"/>
</dbReference>
<feature type="domain" description="Fibronectin type-III" evidence="7">
    <location>
        <begin position="557"/>
        <end position="643"/>
    </location>
</feature>
<keyword evidence="9" id="KW-1185">Reference proteome</keyword>